<dbReference type="Pfam" id="PF17900">
    <property type="entry name" value="Peptidase_M1_N"/>
    <property type="match status" value="1"/>
</dbReference>
<evidence type="ECO:0000259" key="3">
    <source>
        <dbReference type="Pfam" id="PF17900"/>
    </source>
</evidence>
<dbReference type="PANTHER" id="PTHR11533">
    <property type="entry name" value="PROTEASE M1 ZINC METALLOPROTEASE"/>
    <property type="match status" value="1"/>
</dbReference>
<dbReference type="GO" id="GO:0043171">
    <property type="term" value="P:peptide catabolic process"/>
    <property type="evidence" value="ECO:0007669"/>
    <property type="project" value="TreeGrafter"/>
</dbReference>
<organism evidence="4 5">
    <name type="scientific">Paralvinella palmiformis</name>
    <dbReference type="NCBI Taxonomy" id="53620"/>
    <lineage>
        <taxon>Eukaryota</taxon>
        <taxon>Metazoa</taxon>
        <taxon>Spiralia</taxon>
        <taxon>Lophotrochozoa</taxon>
        <taxon>Annelida</taxon>
        <taxon>Polychaeta</taxon>
        <taxon>Sedentaria</taxon>
        <taxon>Canalipalpata</taxon>
        <taxon>Terebellida</taxon>
        <taxon>Terebelliformia</taxon>
        <taxon>Alvinellidae</taxon>
        <taxon>Paralvinella</taxon>
    </lineage>
</organism>
<dbReference type="GO" id="GO:0006508">
    <property type="term" value="P:proteolysis"/>
    <property type="evidence" value="ECO:0007669"/>
    <property type="project" value="TreeGrafter"/>
</dbReference>
<dbReference type="GO" id="GO:0042277">
    <property type="term" value="F:peptide binding"/>
    <property type="evidence" value="ECO:0007669"/>
    <property type="project" value="TreeGrafter"/>
</dbReference>
<evidence type="ECO:0000256" key="1">
    <source>
        <dbReference type="SAM" id="MobiDB-lite"/>
    </source>
</evidence>
<evidence type="ECO:0000313" key="5">
    <source>
        <dbReference type="Proteomes" id="UP001208570"/>
    </source>
</evidence>
<dbReference type="GO" id="GO:0008270">
    <property type="term" value="F:zinc ion binding"/>
    <property type="evidence" value="ECO:0007669"/>
    <property type="project" value="TreeGrafter"/>
</dbReference>
<accession>A0AAD9JI65</accession>
<dbReference type="SUPFAM" id="SSF63737">
    <property type="entry name" value="Leukotriene A4 hydrolase N-terminal domain"/>
    <property type="match status" value="1"/>
</dbReference>
<evidence type="ECO:0000256" key="2">
    <source>
        <dbReference type="SAM" id="Phobius"/>
    </source>
</evidence>
<keyword evidence="5" id="KW-1185">Reference proteome</keyword>
<dbReference type="GO" id="GO:0005737">
    <property type="term" value="C:cytoplasm"/>
    <property type="evidence" value="ECO:0007669"/>
    <property type="project" value="TreeGrafter"/>
</dbReference>
<feature type="region of interest" description="Disordered" evidence="1">
    <location>
        <begin position="1"/>
        <end position="26"/>
    </location>
</feature>
<dbReference type="AlphaFoldDB" id="A0AAD9JI65"/>
<reference evidence="4" key="1">
    <citation type="journal article" date="2023" name="Mol. Biol. Evol.">
        <title>Third-Generation Sequencing Reveals the Adaptive Role of the Epigenome in Three Deep-Sea Polychaetes.</title>
        <authorList>
            <person name="Perez M."/>
            <person name="Aroh O."/>
            <person name="Sun Y."/>
            <person name="Lan Y."/>
            <person name="Juniper S.K."/>
            <person name="Young C.R."/>
            <person name="Angers B."/>
            <person name="Qian P.Y."/>
        </authorList>
    </citation>
    <scope>NUCLEOTIDE SEQUENCE</scope>
    <source>
        <strain evidence="4">P08H-3</strain>
    </source>
</reference>
<name>A0AAD9JI65_9ANNE</name>
<protein>
    <recommendedName>
        <fullName evidence="3">Aminopeptidase N-like N-terminal domain-containing protein</fullName>
    </recommendedName>
</protein>
<dbReference type="GO" id="GO:0005615">
    <property type="term" value="C:extracellular space"/>
    <property type="evidence" value="ECO:0007669"/>
    <property type="project" value="TreeGrafter"/>
</dbReference>
<dbReference type="InterPro" id="IPR050344">
    <property type="entry name" value="Peptidase_M1_aminopeptidases"/>
</dbReference>
<comment type="caution">
    <text evidence="4">The sequence shown here is derived from an EMBL/GenBank/DDBJ whole genome shotgun (WGS) entry which is preliminary data.</text>
</comment>
<dbReference type="PANTHER" id="PTHR11533:SF294">
    <property type="entry name" value="THYROTROPIN-RELEASING HORMONE-DEGRADING ECTOENZYME"/>
    <property type="match status" value="1"/>
</dbReference>
<dbReference type="EMBL" id="JAODUP010000297">
    <property type="protein sequence ID" value="KAK2153434.1"/>
    <property type="molecule type" value="Genomic_DNA"/>
</dbReference>
<feature type="transmembrane region" description="Helical" evidence="2">
    <location>
        <begin position="49"/>
        <end position="73"/>
    </location>
</feature>
<gene>
    <name evidence="4" type="ORF">LSH36_297g02018</name>
</gene>
<dbReference type="GO" id="GO:0016020">
    <property type="term" value="C:membrane"/>
    <property type="evidence" value="ECO:0007669"/>
    <property type="project" value="TreeGrafter"/>
</dbReference>
<keyword evidence="2" id="KW-0472">Membrane</keyword>
<proteinExistence type="predicted"/>
<evidence type="ECO:0000313" key="4">
    <source>
        <dbReference type="EMBL" id="KAK2153434.1"/>
    </source>
</evidence>
<sequence length="289" mass="32396">MSDEKELDGASNPNAEETKPINNVDKPEAEVDYKMASRGGCYMTKLQRALALVVVALLLVIVAVLAGFIGWSYRSCATSGHPNGGDFNSSRYITPRPTVDPALPWSNIRLPRDLIPSGYDLRLKVDLTRFIFYGSVDIRVTCTEPTWYVIVNINDLNITESVVSVRESISGRAVDIRRQVAVPINQFYVLELADQLRTDVSYRIRFGNFSGHLKDDLRGLYRSHYKTSDGKTRRPARITPDTGEKAFSQQSATALGKGDVTKDTKGVIFCDSNSYVRLPVNYKSWRYLL</sequence>
<feature type="domain" description="Aminopeptidase N-like N-terminal" evidence="3">
    <location>
        <begin position="116"/>
        <end position="231"/>
    </location>
</feature>
<keyword evidence="2" id="KW-1133">Transmembrane helix</keyword>
<dbReference type="InterPro" id="IPR045357">
    <property type="entry name" value="Aminopeptidase_N-like_N"/>
</dbReference>
<dbReference type="InterPro" id="IPR042097">
    <property type="entry name" value="Aminopeptidase_N-like_N_sf"/>
</dbReference>
<dbReference type="Gene3D" id="2.60.40.1730">
    <property type="entry name" value="tricorn interacting facor f3 domain"/>
    <property type="match status" value="1"/>
</dbReference>
<keyword evidence="2" id="KW-0812">Transmembrane</keyword>
<dbReference type="Proteomes" id="UP001208570">
    <property type="component" value="Unassembled WGS sequence"/>
</dbReference>
<dbReference type="GO" id="GO:0070006">
    <property type="term" value="F:metalloaminopeptidase activity"/>
    <property type="evidence" value="ECO:0007669"/>
    <property type="project" value="TreeGrafter"/>
</dbReference>